<reference evidence="6 7" key="1">
    <citation type="submission" date="2020-04" db="EMBL/GenBank/DDBJ databases">
        <title>Pseudoalteromonas caenipelagi sp. nov., isolated from a tidal flat.</title>
        <authorList>
            <person name="Park S."/>
            <person name="Yoon J.-H."/>
        </authorList>
    </citation>
    <scope>NUCLEOTIDE SEQUENCE [LARGE SCALE GENOMIC DNA]</scope>
    <source>
        <strain evidence="6 7">JBTF-M23</strain>
    </source>
</reference>
<evidence type="ECO:0000259" key="5">
    <source>
        <dbReference type="PROSITE" id="PS51755"/>
    </source>
</evidence>
<keyword evidence="4" id="KW-0812">Transmembrane</keyword>
<dbReference type="InterPro" id="IPR011042">
    <property type="entry name" value="6-blade_b-propeller_TolB-like"/>
</dbReference>
<name>A0A849VL00_9GAMM</name>
<keyword evidence="4" id="KW-0472">Membrane</keyword>
<evidence type="ECO:0000313" key="6">
    <source>
        <dbReference type="EMBL" id="NOU52287.1"/>
    </source>
</evidence>
<protein>
    <submittedName>
        <fullName evidence="6">Transcriptional regulator</fullName>
    </submittedName>
</protein>
<comment type="caution">
    <text evidence="6">The sequence shown here is derived from an EMBL/GenBank/DDBJ whole genome shotgun (WGS) entry which is preliminary data.</text>
</comment>
<dbReference type="PROSITE" id="PS51755">
    <property type="entry name" value="OMPR_PHOB"/>
    <property type="match status" value="1"/>
</dbReference>
<dbReference type="GO" id="GO:0003677">
    <property type="term" value="F:DNA binding"/>
    <property type="evidence" value="ECO:0007669"/>
    <property type="project" value="UniProtKB-UniRule"/>
</dbReference>
<proteinExistence type="predicted"/>
<dbReference type="SUPFAM" id="SSF46894">
    <property type="entry name" value="C-terminal effector domain of the bipartite response regulators"/>
    <property type="match status" value="1"/>
</dbReference>
<dbReference type="RefSeq" id="WP_171627345.1">
    <property type="nucleotide sequence ID" value="NZ_JABBPG010000008.1"/>
</dbReference>
<dbReference type="EMBL" id="JABBPG010000008">
    <property type="protein sequence ID" value="NOU52287.1"/>
    <property type="molecule type" value="Genomic_DNA"/>
</dbReference>
<evidence type="ECO:0000313" key="7">
    <source>
        <dbReference type="Proteomes" id="UP000586305"/>
    </source>
</evidence>
<keyword evidence="7" id="KW-1185">Reference proteome</keyword>
<feature type="compositionally biased region" description="Polar residues" evidence="3">
    <location>
        <begin position="109"/>
        <end position="130"/>
    </location>
</feature>
<dbReference type="Gene3D" id="1.10.10.10">
    <property type="entry name" value="Winged helix-like DNA-binding domain superfamily/Winged helix DNA-binding domain"/>
    <property type="match status" value="1"/>
</dbReference>
<feature type="transmembrane region" description="Helical" evidence="4">
    <location>
        <begin position="138"/>
        <end position="157"/>
    </location>
</feature>
<sequence length="705" mass="79002">MQQYWVGDFFVDVSRNQITKSEQVQTIAPKALSVLTYLAENQGRVVSQDELLDVVWQGTIVSPNTLQRSIAQLRKVLGDDGKEQVYIKTHAKKGYSLECDVQWSEGNMPVNSVKNSSPENNLTSPQNHNAKTPKISSIAALSGLFLLIMIVVGYQYWAESQTPTLTVSQIRALTATDNKESAGIYSHDGEFIIFHRFSEQACINNIWAKNIKTQQEFQLTKDLGVYSSHSLSHDGKKLTFISKGDCDEPVLQKKCYKLVSLDFNQALKGPISPTVLMECKSSEIRNPIWLSHDNIALMQKTADSWKIINYSVSKNSSDVIYEVENGSVTDYDFSVKKGLIALMSVHQDGEYYLEMLKPNGEVISSNRVNYPDQIGKFRYIYPNFSSLDEQLIFSTGKRLFTISTDGKIESISLPLDQPIGSPKVHPNRGKMLAIKGYYDSDIISVPVADYATLNLDRDSVKNSVLHRSNVSEDNAKFQPEGNDIAFTSKRSGEQQVWISDGQSAWQLSQFPIDTYIFSIEWAKDGQSILVNADKELVQLFLDGTERKFALPHSVDKLFQWDSEQQTALSLIWSNGAYRLAELSLVTPSNSVVYDKSAVWAQESASGALIYTDLLGRFWQPGPAEDKLISALNGQGSEKRFVIRGETIFGVNDNLQLWSYTLDSNEYNVLGDVPSNIDFLTDNNGSELLMSIQIASKKEVVELTFE</sequence>
<dbReference type="InterPro" id="IPR016032">
    <property type="entry name" value="Sig_transdc_resp-reg_C-effctor"/>
</dbReference>
<dbReference type="Gene3D" id="2.120.10.30">
    <property type="entry name" value="TolB, C-terminal domain"/>
    <property type="match status" value="2"/>
</dbReference>
<dbReference type="SMART" id="SM00862">
    <property type="entry name" value="Trans_reg_C"/>
    <property type="match status" value="1"/>
</dbReference>
<feature type="domain" description="OmpR/PhoB-type" evidence="5">
    <location>
        <begin position="1"/>
        <end position="99"/>
    </location>
</feature>
<dbReference type="InterPro" id="IPR001867">
    <property type="entry name" value="OmpR/PhoB-type_DNA-bd"/>
</dbReference>
<keyword evidence="1 2" id="KW-0238">DNA-binding</keyword>
<dbReference type="AlphaFoldDB" id="A0A849VL00"/>
<dbReference type="InterPro" id="IPR036388">
    <property type="entry name" value="WH-like_DNA-bd_sf"/>
</dbReference>
<keyword evidence="4" id="KW-1133">Transmembrane helix</keyword>
<dbReference type="Pfam" id="PF00486">
    <property type="entry name" value="Trans_reg_C"/>
    <property type="match status" value="1"/>
</dbReference>
<feature type="DNA-binding region" description="OmpR/PhoB-type" evidence="2">
    <location>
        <begin position="1"/>
        <end position="99"/>
    </location>
</feature>
<evidence type="ECO:0000256" key="3">
    <source>
        <dbReference type="SAM" id="MobiDB-lite"/>
    </source>
</evidence>
<feature type="region of interest" description="Disordered" evidence="3">
    <location>
        <begin position="108"/>
        <end position="131"/>
    </location>
</feature>
<dbReference type="GO" id="GO:0006355">
    <property type="term" value="P:regulation of DNA-templated transcription"/>
    <property type="evidence" value="ECO:0007669"/>
    <property type="project" value="InterPro"/>
</dbReference>
<dbReference type="SUPFAM" id="SSF82171">
    <property type="entry name" value="DPP6 N-terminal domain-like"/>
    <property type="match status" value="1"/>
</dbReference>
<gene>
    <name evidence="6" type="ORF">HG263_17295</name>
</gene>
<evidence type="ECO:0000256" key="1">
    <source>
        <dbReference type="ARBA" id="ARBA00023125"/>
    </source>
</evidence>
<evidence type="ECO:0000256" key="4">
    <source>
        <dbReference type="SAM" id="Phobius"/>
    </source>
</evidence>
<accession>A0A849VL00</accession>
<organism evidence="6 7">
    <name type="scientific">Pseudoalteromonas caenipelagi</name>
    <dbReference type="NCBI Taxonomy" id="2726988"/>
    <lineage>
        <taxon>Bacteria</taxon>
        <taxon>Pseudomonadati</taxon>
        <taxon>Pseudomonadota</taxon>
        <taxon>Gammaproteobacteria</taxon>
        <taxon>Alteromonadales</taxon>
        <taxon>Pseudoalteromonadaceae</taxon>
        <taxon>Pseudoalteromonas</taxon>
    </lineage>
</organism>
<dbReference type="Proteomes" id="UP000586305">
    <property type="component" value="Unassembled WGS sequence"/>
</dbReference>
<dbReference type="CDD" id="cd00383">
    <property type="entry name" value="trans_reg_C"/>
    <property type="match status" value="1"/>
</dbReference>
<evidence type="ECO:0000256" key="2">
    <source>
        <dbReference type="PROSITE-ProRule" id="PRU01091"/>
    </source>
</evidence>
<dbReference type="GO" id="GO:0000160">
    <property type="term" value="P:phosphorelay signal transduction system"/>
    <property type="evidence" value="ECO:0007669"/>
    <property type="project" value="InterPro"/>
</dbReference>